<dbReference type="AlphaFoldDB" id="A0A4P6ZLI5"/>
<feature type="domain" description="SMC hinge" evidence="8">
    <location>
        <begin position="519"/>
        <end position="638"/>
    </location>
</feature>
<protein>
    <recommendedName>
        <fullName evidence="7">Chromosome partition protein Smc</fullName>
    </recommendedName>
</protein>
<dbReference type="CDD" id="cd03278">
    <property type="entry name" value="ABC_SMC_barmotin"/>
    <property type="match status" value="1"/>
</dbReference>
<keyword evidence="10" id="KW-1185">Reference proteome</keyword>
<dbReference type="PANTHER" id="PTHR43977">
    <property type="entry name" value="STRUCTURAL MAINTENANCE OF CHROMOSOMES PROTEIN 3"/>
    <property type="match status" value="1"/>
</dbReference>
<evidence type="ECO:0000256" key="1">
    <source>
        <dbReference type="ARBA" id="ARBA00004496"/>
    </source>
</evidence>
<dbReference type="EMBL" id="CP034726">
    <property type="protein sequence ID" value="QBP18614.1"/>
    <property type="molecule type" value="Genomic_DNA"/>
</dbReference>
<dbReference type="SMART" id="SM00968">
    <property type="entry name" value="SMC_hinge"/>
    <property type="match status" value="1"/>
</dbReference>
<dbReference type="NCBIfam" id="TIGR02168">
    <property type="entry name" value="SMC_prok_B"/>
    <property type="match status" value="1"/>
</dbReference>
<dbReference type="InterPro" id="IPR036277">
    <property type="entry name" value="SMC_hinge_sf"/>
</dbReference>
<comment type="function">
    <text evidence="7">Required for chromosome condensation and partitioning.</text>
</comment>
<dbReference type="GO" id="GO:0006260">
    <property type="term" value="P:DNA replication"/>
    <property type="evidence" value="ECO:0007669"/>
    <property type="project" value="UniProtKB-UniRule"/>
</dbReference>
<dbReference type="InterPro" id="IPR011890">
    <property type="entry name" value="SMC_prok"/>
</dbReference>
<dbReference type="Gene3D" id="3.40.50.300">
    <property type="entry name" value="P-loop containing nucleotide triphosphate hydrolases"/>
    <property type="match status" value="2"/>
</dbReference>
<accession>A0A4P6ZLI5</accession>
<comment type="subunit">
    <text evidence="7">Homodimer.</text>
</comment>
<organism evidence="9 10">
    <name type="scientific">Acetilactobacillus jinshanensis</name>
    <dbReference type="NCBI Taxonomy" id="1720083"/>
    <lineage>
        <taxon>Bacteria</taxon>
        <taxon>Bacillati</taxon>
        <taxon>Bacillota</taxon>
        <taxon>Bacilli</taxon>
        <taxon>Lactobacillales</taxon>
        <taxon>Lactobacillaceae</taxon>
        <taxon>Acetilactobacillus</taxon>
    </lineage>
</organism>
<comment type="similarity">
    <text evidence="7">Belongs to the SMC family.</text>
</comment>
<dbReference type="InterPro" id="IPR003395">
    <property type="entry name" value="RecF/RecN/SMC_N"/>
</dbReference>
<keyword evidence="3 7" id="KW-0547">Nucleotide-binding</keyword>
<dbReference type="Proteomes" id="UP000294321">
    <property type="component" value="Chromosome"/>
</dbReference>
<evidence type="ECO:0000256" key="2">
    <source>
        <dbReference type="ARBA" id="ARBA00022490"/>
    </source>
</evidence>
<dbReference type="SUPFAM" id="SSF52540">
    <property type="entry name" value="P-loop containing nucleoside triphosphate hydrolases"/>
    <property type="match status" value="1"/>
</dbReference>
<proteinExistence type="inferred from homology"/>
<evidence type="ECO:0000259" key="8">
    <source>
        <dbReference type="SMART" id="SM00968"/>
    </source>
</evidence>
<sequence length="1180" mass="135650">MKLKSVELIGFKSFAKKTRINFPTGITEIVGPNGSGKSNIIEAIRWALGEQSAKNLRSSRMTDVIFSGSQSYPALNRAKVALDFDNSDHFIDTNYTDLQIARTVYRDGTNNYYLNGKPCRLRDIQDLFMNTGIGNGSFSIISQGKVAQIFKSKPVDRRFIIETVAGIYKYRSQKEIAANKLSHVDNNFTRVSDLTYELGKRRHNLGHEKQVAQDYLAKKHVAGHLDIDWLLVISKQVNQKCKVIQKHAQGTTKRFNQFQQLESQLQDKNNNMNQRLAQLTKHYDHTQEAILNRSRQLDVLSNQKSLSQQKVSFWRHRIEHSKTDVRKIKQTIDALNSKHLKLKQSHRHFSQKATALTKQLNDLKPKRMPQSTGHLRDKITQFRNQYIDLVKRSANIQSQIQNQHQNYHENQVRANHLKAQLKNGKQLIAKSRQQLIETNKTLIHLKQQIARETKQIETLQNELSQVSQRLRVIKNSYDHDIRKQQSIRIRSHGLKRINDQHSNLYNGTRNLLAHQDRFNGILGTVANFIKVPDQYIQAIETTLRSQLQQIIVDSTLTARNIVKFMSVNHLGRVTLLPINEISKRWINPSIIDQCRQIYGFINVAANLVQMPDQFNAVKLHLLGNVLVSKDISSAVQISHAVHRRYRVVTLDGNVVNAGGSVTGGHGRYRYHGLLSQKAKIDHYQKLLKDLNSIVNREKDKGLQVSKQLSQVQQTLKAKQAHLNKDQQRYAVQKNVEERLSDELRNYQTILDQRKQIIDNPDGTDDSIQKFKRTQNQIKASLKVNHQKLIDVQKKVDKQSSVANEYDQKYQRQHESLIKIQSHAEQLSHDLKANSVQLSEAKHNLAQAKKDISQFTQDIKHQSQQVKSNGNLMALSKQIDKLNNQKTHYHELIIKDKNSLYKVKSRLSSLQNQLLDLRSRLNQYRLTSQEAEKKAHEVNGVLYRKYQIDVTKDNVAKPTMTLNQISSKLFRAQKALQEIGPVNVNAIKQFQKIDRRYQFFTKQINDLVTAKHQLMTTMNQMDSKIKVRFKDTFDKINAAFKVTYSQIFKGGRAKLELIDPKHLLTTGVNIMAQPPGKRYRNMELLSGGERALTAIALLFAILKIKPAPFCILDEAESALDAVNIDRFGDYMQKLKSKTQFIVITHRKTTMLYADNLYGVTMQNSGVSKIISVNLRKAKTEG</sequence>
<evidence type="ECO:0000256" key="3">
    <source>
        <dbReference type="ARBA" id="ARBA00022741"/>
    </source>
</evidence>
<dbReference type="GO" id="GO:0005524">
    <property type="term" value="F:ATP binding"/>
    <property type="evidence" value="ECO:0007669"/>
    <property type="project" value="UniProtKB-UniRule"/>
</dbReference>
<dbReference type="GO" id="GO:0005737">
    <property type="term" value="C:cytoplasm"/>
    <property type="evidence" value="ECO:0007669"/>
    <property type="project" value="UniProtKB-SubCell"/>
</dbReference>
<dbReference type="InterPro" id="IPR024704">
    <property type="entry name" value="SMC"/>
</dbReference>
<dbReference type="Gene3D" id="3.30.70.1620">
    <property type="match status" value="1"/>
</dbReference>
<dbReference type="OrthoDB" id="9808768at2"/>
<comment type="domain">
    <text evidence="7">Contains large globular domains required for ATP hydrolysis at each terminus and a third globular domain forming a flexible hinge near the middle of the molecule. These domains are separated by coiled-coil structures.</text>
</comment>
<dbReference type="InterPro" id="IPR010935">
    <property type="entry name" value="SMC_hinge"/>
</dbReference>
<evidence type="ECO:0000313" key="9">
    <source>
        <dbReference type="EMBL" id="QBP18614.1"/>
    </source>
</evidence>
<dbReference type="Gene3D" id="1.20.1060.20">
    <property type="match status" value="1"/>
</dbReference>
<evidence type="ECO:0000313" key="10">
    <source>
        <dbReference type="Proteomes" id="UP000294321"/>
    </source>
</evidence>
<dbReference type="HAMAP" id="MF_01894">
    <property type="entry name" value="Smc_prok"/>
    <property type="match status" value="1"/>
</dbReference>
<evidence type="ECO:0000256" key="5">
    <source>
        <dbReference type="ARBA" id="ARBA00023054"/>
    </source>
</evidence>
<name>A0A4P6ZLI5_9LACO</name>
<dbReference type="RefSeq" id="WP_133442172.1">
    <property type="nucleotide sequence ID" value="NZ_CP034726.1"/>
</dbReference>
<dbReference type="InterPro" id="IPR027417">
    <property type="entry name" value="P-loop_NTPase"/>
</dbReference>
<keyword evidence="6 7" id="KW-0238">DNA-binding</keyword>
<dbReference type="GO" id="GO:0007062">
    <property type="term" value="P:sister chromatid cohesion"/>
    <property type="evidence" value="ECO:0007669"/>
    <property type="project" value="InterPro"/>
</dbReference>
<feature type="coiled-coil region" evidence="7">
    <location>
        <begin position="906"/>
        <end position="933"/>
    </location>
</feature>
<feature type="binding site" evidence="7">
    <location>
        <begin position="32"/>
        <end position="39"/>
    </location>
    <ligand>
        <name>ATP</name>
        <dbReference type="ChEBI" id="CHEBI:30616"/>
    </ligand>
</feature>
<dbReference type="GO" id="GO:0007059">
    <property type="term" value="P:chromosome segregation"/>
    <property type="evidence" value="ECO:0007669"/>
    <property type="project" value="UniProtKB-UniRule"/>
</dbReference>
<evidence type="ECO:0000256" key="7">
    <source>
        <dbReference type="HAMAP-Rule" id="MF_01894"/>
    </source>
</evidence>
<evidence type="ECO:0000256" key="4">
    <source>
        <dbReference type="ARBA" id="ARBA00022840"/>
    </source>
</evidence>
<feature type="coiled-coil region" evidence="7">
    <location>
        <begin position="830"/>
        <end position="864"/>
    </location>
</feature>
<gene>
    <name evidence="7 9" type="primary">smc</name>
    <name evidence="9" type="ORF">ELX58_05600</name>
</gene>
<evidence type="ECO:0000256" key="6">
    <source>
        <dbReference type="ARBA" id="ARBA00023125"/>
    </source>
</evidence>
<keyword evidence="5 7" id="KW-0175">Coiled coil</keyword>
<dbReference type="PIRSF" id="PIRSF005719">
    <property type="entry name" value="SMC"/>
    <property type="match status" value="1"/>
</dbReference>
<keyword evidence="2 7" id="KW-0963">Cytoplasm</keyword>
<comment type="subcellular location">
    <subcellularLocation>
        <location evidence="1 7">Cytoplasm</location>
    </subcellularLocation>
</comment>
<feature type="coiled-coil region" evidence="7">
    <location>
        <begin position="258"/>
        <end position="289"/>
    </location>
</feature>
<dbReference type="KEGG" id="lji:ELX58_05600"/>
<dbReference type="GO" id="GO:0030261">
    <property type="term" value="P:chromosome condensation"/>
    <property type="evidence" value="ECO:0007669"/>
    <property type="project" value="InterPro"/>
</dbReference>
<dbReference type="GO" id="GO:0003677">
    <property type="term" value="F:DNA binding"/>
    <property type="evidence" value="ECO:0007669"/>
    <property type="project" value="UniProtKB-UniRule"/>
</dbReference>
<dbReference type="GO" id="GO:0005694">
    <property type="term" value="C:chromosome"/>
    <property type="evidence" value="ECO:0007669"/>
    <property type="project" value="InterPro"/>
</dbReference>
<keyword evidence="4 7" id="KW-0067">ATP-binding</keyword>
<reference evidence="10" key="1">
    <citation type="submission" date="2018-12" db="EMBL/GenBank/DDBJ databases">
        <title>A new species of lactobacillus.</title>
        <authorList>
            <person name="Jian Y."/>
            <person name="Xin L."/>
            <person name="Hong Z.J."/>
            <person name="Ming L.Z."/>
            <person name="Hong X.Z."/>
        </authorList>
    </citation>
    <scope>NUCLEOTIDE SEQUENCE [LARGE SCALE GENOMIC DNA]</scope>
    <source>
        <strain evidence="10">HSLZ-75</strain>
    </source>
</reference>
<feature type="coiled-coil region" evidence="7">
    <location>
        <begin position="414"/>
        <end position="476"/>
    </location>
</feature>
<dbReference type="GO" id="GO:0016887">
    <property type="term" value="F:ATP hydrolysis activity"/>
    <property type="evidence" value="ECO:0007669"/>
    <property type="project" value="InterPro"/>
</dbReference>
<dbReference type="Pfam" id="PF06470">
    <property type="entry name" value="SMC_hinge"/>
    <property type="match status" value="1"/>
</dbReference>
<dbReference type="FunFam" id="3.40.50.300:FF:000901">
    <property type="entry name" value="Chromosome partition protein Smc"/>
    <property type="match status" value="1"/>
</dbReference>
<dbReference type="SUPFAM" id="SSF75553">
    <property type="entry name" value="Smc hinge domain"/>
    <property type="match status" value="1"/>
</dbReference>
<dbReference type="Pfam" id="PF02463">
    <property type="entry name" value="SMC_N"/>
    <property type="match status" value="1"/>
</dbReference>